<name>A0AC61QHS1_9BACT</name>
<reference evidence="1" key="1">
    <citation type="submission" date="2019-03" db="EMBL/GenBank/DDBJ databases">
        <title>Candidatus Syntrophosphaera thermopropionivorans: a novel player in syntrophic propionate oxidation during anaerobic digestion.</title>
        <authorList>
            <person name="Dyksma S."/>
        </authorList>
    </citation>
    <scope>NUCLEOTIDE SEQUENCE</scope>
    <source>
        <strain evidence="1">W5</strain>
    </source>
</reference>
<comment type="caution">
    <text evidence="1">The sequence shown here is derived from an EMBL/GenBank/DDBJ whole genome shotgun (WGS) entry which is preliminary data.</text>
</comment>
<gene>
    <name evidence="1" type="ORF">E0946_06725</name>
</gene>
<sequence length="59" mass="6960">MDENIIRNLAKELANKVNSLLGMPPPEEEREELFFEMVILMLMDILFNQFGFQIETEDL</sequence>
<evidence type="ECO:0000313" key="1">
    <source>
        <dbReference type="EMBL" id="TDF72503.1"/>
    </source>
</evidence>
<keyword evidence="2" id="KW-1185">Reference proteome</keyword>
<protein>
    <submittedName>
        <fullName evidence="1">Uncharacterized protein</fullName>
    </submittedName>
</protein>
<evidence type="ECO:0000313" key="2">
    <source>
        <dbReference type="Proteomes" id="UP000294588"/>
    </source>
</evidence>
<accession>A0AC61QHS1</accession>
<proteinExistence type="predicted"/>
<dbReference type="EMBL" id="SMOG01000031">
    <property type="protein sequence ID" value="TDF72503.1"/>
    <property type="molecule type" value="Genomic_DNA"/>
</dbReference>
<dbReference type="Proteomes" id="UP000294588">
    <property type="component" value="Unassembled WGS sequence"/>
</dbReference>
<organism evidence="1 2">
    <name type="scientific">Candidatus Syntrophosphaera thermopropionivorans</name>
    <dbReference type="NCBI Taxonomy" id="2593015"/>
    <lineage>
        <taxon>Bacteria</taxon>
        <taxon>Pseudomonadati</taxon>
        <taxon>Candidatus Cloacimonadota</taxon>
        <taxon>Candidatus Cloacimonadia</taxon>
        <taxon>Candidatus Cloacimonadales</taxon>
        <taxon>Candidatus Cloacimonadaceae</taxon>
        <taxon>Candidatus Syntrophosphaera</taxon>
    </lineage>
</organism>